<dbReference type="RefSeq" id="WP_172354200.1">
    <property type="nucleotide sequence ID" value="NZ_CP053661.1"/>
</dbReference>
<keyword evidence="1" id="KW-0812">Transmembrane</keyword>
<keyword evidence="1" id="KW-1133">Transmembrane helix</keyword>
<feature type="transmembrane region" description="Helical" evidence="1">
    <location>
        <begin position="47"/>
        <end position="69"/>
    </location>
</feature>
<evidence type="ECO:0000313" key="3">
    <source>
        <dbReference type="Proteomes" id="UP000505210"/>
    </source>
</evidence>
<keyword evidence="1" id="KW-0472">Membrane</keyword>
<dbReference type="AlphaFoldDB" id="A0A6M8B6P3"/>
<sequence length="330" mass="35561">MAKKTSGSSSSIPVQTIVIIAILWAVFSLLFFLLFSVPLPGQGRPEWYGITTYFLENIAFLGASILCFRNWRSPLIVSGRTVWLLIGLGMLSFFIGNLILGQWEIGWGKEPDASPADLFFLLMYLLVGAGMFLAVSSRKLNLAIWQWLAVIGVGVLGVVIAWFIYNGASGAASAAVWIDPPAIAQTAPDAAPAAPATAPVPAEPAPAAAATTSRVPGWAVALEDTLSPFSGTFAIAYVAGDIILLMAAMALLLAFWGGRFSLSWRFIAAAAICFYVADMWFLYATRYVEGYQTGGLLEVFWIFSACLFAIGAALEYDLSSRSRRGSRRRA</sequence>
<protein>
    <submittedName>
        <fullName evidence="2">Uncharacterized protein</fullName>
    </submittedName>
</protein>
<feature type="transmembrane region" description="Helical" evidence="1">
    <location>
        <begin position="12"/>
        <end position="35"/>
    </location>
</feature>
<gene>
    <name evidence="2" type="ORF">HPC62_06015</name>
</gene>
<dbReference type="Proteomes" id="UP000505210">
    <property type="component" value="Chromosome"/>
</dbReference>
<feature type="transmembrane region" description="Helical" evidence="1">
    <location>
        <begin position="262"/>
        <end position="283"/>
    </location>
</feature>
<feature type="transmembrane region" description="Helical" evidence="1">
    <location>
        <begin position="118"/>
        <end position="135"/>
    </location>
</feature>
<keyword evidence="3" id="KW-1185">Reference proteome</keyword>
<feature type="transmembrane region" description="Helical" evidence="1">
    <location>
        <begin position="147"/>
        <end position="165"/>
    </location>
</feature>
<dbReference type="KEGG" id="theu:HPC62_06015"/>
<feature type="transmembrane region" description="Helical" evidence="1">
    <location>
        <begin position="234"/>
        <end position="255"/>
    </location>
</feature>
<accession>A0A6M8B6P3</accession>
<evidence type="ECO:0000313" key="2">
    <source>
        <dbReference type="EMBL" id="QKD81812.1"/>
    </source>
</evidence>
<reference evidence="2 3" key="1">
    <citation type="submission" date="2020-05" db="EMBL/GenBank/DDBJ databases">
        <title>Complete genome sequence of of a novel Thermoleptolyngbya strain isolated from hot springs of Ganzi, Sichuan China.</title>
        <authorList>
            <person name="Tang J."/>
            <person name="Daroch M."/>
            <person name="Li L."/>
            <person name="Waleron K."/>
            <person name="Waleron M."/>
            <person name="Waleron M."/>
        </authorList>
    </citation>
    <scope>NUCLEOTIDE SEQUENCE [LARGE SCALE GENOMIC DNA]</scope>
    <source>
        <strain evidence="2 3">PKUAC-SCTA183</strain>
    </source>
</reference>
<dbReference type="EMBL" id="CP053661">
    <property type="protein sequence ID" value="QKD81812.1"/>
    <property type="molecule type" value="Genomic_DNA"/>
</dbReference>
<feature type="transmembrane region" description="Helical" evidence="1">
    <location>
        <begin position="295"/>
        <end position="318"/>
    </location>
</feature>
<evidence type="ECO:0000256" key="1">
    <source>
        <dbReference type="SAM" id="Phobius"/>
    </source>
</evidence>
<organism evidence="2 3">
    <name type="scientific">Thermoleptolyngbya sichuanensis A183</name>
    <dbReference type="NCBI Taxonomy" id="2737172"/>
    <lineage>
        <taxon>Bacteria</taxon>
        <taxon>Bacillati</taxon>
        <taxon>Cyanobacteriota</taxon>
        <taxon>Cyanophyceae</taxon>
        <taxon>Oculatellales</taxon>
        <taxon>Oculatellaceae</taxon>
        <taxon>Thermoleptolyngbya</taxon>
        <taxon>Thermoleptolyngbya sichuanensis</taxon>
    </lineage>
</organism>
<proteinExistence type="predicted"/>
<feature type="transmembrane region" description="Helical" evidence="1">
    <location>
        <begin position="81"/>
        <end position="103"/>
    </location>
</feature>
<name>A0A6M8B6P3_9CYAN</name>